<dbReference type="eggNOG" id="COG4585">
    <property type="taxonomic scope" value="Bacteria"/>
</dbReference>
<proteinExistence type="predicted"/>
<feature type="domain" description="PAS" evidence="6">
    <location>
        <begin position="333"/>
        <end position="370"/>
    </location>
</feature>
<evidence type="ECO:0000259" key="6">
    <source>
        <dbReference type="PROSITE" id="PS50112"/>
    </source>
</evidence>
<dbReference type="SMART" id="SM00091">
    <property type="entry name" value="PAS"/>
    <property type="match status" value="2"/>
</dbReference>
<keyword evidence="9" id="KW-1185">Reference proteome</keyword>
<dbReference type="CDD" id="cd00130">
    <property type="entry name" value="PAS"/>
    <property type="match status" value="2"/>
</dbReference>
<keyword evidence="1" id="KW-0808">Transferase</keyword>
<dbReference type="InterPro" id="IPR035965">
    <property type="entry name" value="PAS-like_dom_sf"/>
</dbReference>
<feature type="domain" description="PAC" evidence="7">
    <location>
        <begin position="530"/>
        <end position="581"/>
    </location>
</feature>
<evidence type="ECO:0000256" key="4">
    <source>
        <dbReference type="SAM" id="Coils"/>
    </source>
</evidence>
<name>A0A0A1YIZ8_9PSED</name>
<dbReference type="InterPro" id="IPR036890">
    <property type="entry name" value="HATPase_C_sf"/>
</dbReference>
<feature type="domain" description="PAC" evidence="7">
    <location>
        <begin position="399"/>
        <end position="449"/>
    </location>
</feature>
<comment type="caution">
    <text evidence="8">The sequence shown here is derived from an EMBL/GenBank/DDBJ whole genome shotgun (WGS) entry which is preliminary data.</text>
</comment>
<dbReference type="STRING" id="1395571.TMS3_0116455"/>
<dbReference type="eggNOG" id="COG0834">
    <property type="taxonomic scope" value="Bacteria"/>
</dbReference>
<dbReference type="EMBL" id="AWSQ01000004">
    <property type="protein sequence ID" value="KFX69066.1"/>
    <property type="molecule type" value="Genomic_DNA"/>
</dbReference>
<dbReference type="eggNOG" id="COG2202">
    <property type="taxonomic scope" value="Bacteria"/>
</dbReference>
<dbReference type="InterPro" id="IPR000014">
    <property type="entry name" value="PAS"/>
</dbReference>
<dbReference type="InterPro" id="IPR000700">
    <property type="entry name" value="PAS-assoc_C"/>
</dbReference>
<dbReference type="PANTHER" id="PTHR24421">
    <property type="entry name" value="NITRATE/NITRITE SENSOR PROTEIN NARX-RELATED"/>
    <property type="match status" value="1"/>
</dbReference>
<dbReference type="SMART" id="SM00062">
    <property type="entry name" value="PBPb"/>
    <property type="match status" value="1"/>
</dbReference>
<dbReference type="SUPFAM" id="SSF53850">
    <property type="entry name" value="Periplasmic binding protein-like II"/>
    <property type="match status" value="1"/>
</dbReference>
<dbReference type="NCBIfam" id="TIGR00229">
    <property type="entry name" value="sensory_box"/>
    <property type="match status" value="2"/>
</dbReference>
<dbReference type="Pfam" id="PF00497">
    <property type="entry name" value="SBP_bac_3"/>
    <property type="match status" value="1"/>
</dbReference>
<dbReference type="InterPro" id="IPR005467">
    <property type="entry name" value="His_kinase_dom"/>
</dbReference>
<keyword evidence="3" id="KW-0902">Two-component regulatory system</keyword>
<dbReference type="InterPro" id="IPR001638">
    <property type="entry name" value="Solute-binding_3/MltF_N"/>
</dbReference>
<dbReference type="GO" id="GO:0046983">
    <property type="term" value="F:protein dimerization activity"/>
    <property type="evidence" value="ECO:0007669"/>
    <property type="project" value="InterPro"/>
</dbReference>
<keyword evidence="2 8" id="KW-0418">Kinase</keyword>
<feature type="domain" description="PAS" evidence="6">
    <location>
        <begin position="450"/>
        <end position="527"/>
    </location>
</feature>
<dbReference type="PROSITE" id="PS50113">
    <property type="entry name" value="PAC"/>
    <property type="match status" value="2"/>
</dbReference>
<dbReference type="InterPro" id="IPR011712">
    <property type="entry name" value="Sig_transdc_His_kin_sub3_dim/P"/>
</dbReference>
<dbReference type="InterPro" id="IPR013655">
    <property type="entry name" value="PAS_fold_3"/>
</dbReference>
<dbReference type="Gene3D" id="3.30.450.20">
    <property type="entry name" value="PAS domain"/>
    <property type="match status" value="2"/>
</dbReference>
<organism evidence="8 9">
    <name type="scientific">Pseudomonas taeanensis MS-3</name>
    <dbReference type="NCBI Taxonomy" id="1395571"/>
    <lineage>
        <taxon>Bacteria</taxon>
        <taxon>Pseudomonadati</taxon>
        <taxon>Pseudomonadota</taxon>
        <taxon>Gammaproteobacteria</taxon>
        <taxon>Pseudomonadales</taxon>
        <taxon>Pseudomonadaceae</taxon>
        <taxon>Pseudomonas</taxon>
    </lineage>
</organism>
<sequence>MHRLLPRIALALLACLGLAWAEGAPLLVHPAFNPQQQAWLEQHRELRVGLLMRAPWAQYDLRQQRLSGANIELMTRLLQGMGVKPVWLRFPSQAKLEAAARRGELDLAPGLQQTPKGLRQWLYSDPYMRVPHLIVGEQRGNSAVDLDRLDRTESIALRTPSPAADYLSSTYPNLQLQAVGSERSALQRLLRQQTRYAVVDEARLSLLLREPQFAGLSIVGDIGLPQLLRIASRRDEPLLAEIVELTLQALPAREVEQLRERWMPLKYPQVSDSLAFWRGLSLLLLIAGLGATATTLHLRQQRRELESQLLNSRYELSQREVAEQALHLSQFSIDHSTVGILWVNWDSHVRYANHATETMLGYAPGTLVGRPLRELEPSLDMDSWLNLWRKVRSHDEGPQSFEIDCLCADGSRLPVDVSLSFLRFRDAEYLVVFLTDVTERRRASAALQESEARFKGIAGSVPGLVFRLERTVAEQPVVFAYISEASVELVGYPAEELQRADRGIRSLVHPDDQLSYRFSQDTALAGNSDWSWQGRIITRDGRVRWADIKATARSLGEGRMLWDGIVWDITENKQVELELAESRGRLRELSAHLESVREEEKARIAREVHDELGQVLTVLKLETAMCELAFANQVAGLDERLESMKRLIAQLFQLVRDVATALRPPILDAGIASAIEWQVRRFEARTQIPCLVEVPDNLPKMSDAKAIGLFRILQEALTNVMRHADAHSVQVHLSLEDDELCLHVSDDGKGFITGPRKIGQSFGLVGMQERVLMLGGSLQIDSLPGEGTTLCVRVALSEEEMA</sequence>
<dbReference type="SUPFAM" id="SSF55874">
    <property type="entry name" value="ATPase domain of HSP90 chaperone/DNA topoisomerase II/histidine kinase"/>
    <property type="match status" value="1"/>
</dbReference>
<dbReference type="eggNOG" id="COG3852">
    <property type="taxonomic scope" value="Bacteria"/>
</dbReference>
<evidence type="ECO:0000313" key="8">
    <source>
        <dbReference type="EMBL" id="KFX69066.1"/>
    </source>
</evidence>
<dbReference type="Gene3D" id="3.30.565.10">
    <property type="entry name" value="Histidine kinase-like ATPase, C-terminal domain"/>
    <property type="match status" value="1"/>
</dbReference>
<evidence type="ECO:0000256" key="1">
    <source>
        <dbReference type="ARBA" id="ARBA00022679"/>
    </source>
</evidence>
<dbReference type="PANTHER" id="PTHR24421:SF59">
    <property type="entry name" value="OXYGEN SENSOR HISTIDINE KINASE NREB"/>
    <property type="match status" value="1"/>
</dbReference>
<dbReference type="InterPro" id="IPR003594">
    <property type="entry name" value="HATPase_dom"/>
</dbReference>
<protein>
    <submittedName>
        <fullName evidence="8">Histidine kinase</fullName>
    </submittedName>
</protein>
<dbReference type="Gene3D" id="1.20.5.1930">
    <property type="match status" value="1"/>
</dbReference>
<dbReference type="PROSITE" id="PS50112">
    <property type="entry name" value="PAS"/>
    <property type="match status" value="2"/>
</dbReference>
<evidence type="ECO:0000259" key="5">
    <source>
        <dbReference type="PROSITE" id="PS50109"/>
    </source>
</evidence>
<gene>
    <name evidence="8" type="ORF">TMS3_0116455</name>
</gene>
<dbReference type="SUPFAM" id="SSF55785">
    <property type="entry name" value="PYP-like sensor domain (PAS domain)"/>
    <property type="match status" value="2"/>
</dbReference>
<dbReference type="GO" id="GO:0000155">
    <property type="term" value="F:phosphorelay sensor kinase activity"/>
    <property type="evidence" value="ECO:0007669"/>
    <property type="project" value="InterPro"/>
</dbReference>
<dbReference type="RefSeq" id="WP_025166297.1">
    <property type="nucleotide sequence ID" value="NZ_AWSQ01000004.1"/>
</dbReference>
<evidence type="ECO:0000259" key="7">
    <source>
        <dbReference type="PROSITE" id="PS50113"/>
    </source>
</evidence>
<dbReference type="GO" id="GO:0016020">
    <property type="term" value="C:membrane"/>
    <property type="evidence" value="ECO:0007669"/>
    <property type="project" value="InterPro"/>
</dbReference>
<dbReference type="SMART" id="SM00387">
    <property type="entry name" value="HATPase_c"/>
    <property type="match status" value="1"/>
</dbReference>
<dbReference type="Pfam" id="PF02518">
    <property type="entry name" value="HATPase_c"/>
    <property type="match status" value="1"/>
</dbReference>
<evidence type="ECO:0000256" key="3">
    <source>
        <dbReference type="ARBA" id="ARBA00023012"/>
    </source>
</evidence>
<dbReference type="CDD" id="cd01007">
    <property type="entry name" value="PBP2_BvgS_HisK_like"/>
    <property type="match status" value="1"/>
</dbReference>
<dbReference type="Gene3D" id="3.40.190.10">
    <property type="entry name" value="Periplasmic binding protein-like II"/>
    <property type="match status" value="2"/>
</dbReference>
<accession>A0A0A1YIZ8</accession>
<dbReference type="SMART" id="SM00086">
    <property type="entry name" value="PAC"/>
    <property type="match status" value="2"/>
</dbReference>
<evidence type="ECO:0000256" key="2">
    <source>
        <dbReference type="ARBA" id="ARBA00022777"/>
    </source>
</evidence>
<dbReference type="Pfam" id="PF08447">
    <property type="entry name" value="PAS_3"/>
    <property type="match status" value="1"/>
</dbReference>
<dbReference type="CDD" id="cd16917">
    <property type="entry name" value="HATPase_UhpB-NarQ-NarX-like"/>
    <property type="match status" value="1"/>
</dbReference>
<feature type="coiled-coil region" evidence="4">
    <location>
        <begin position="572"/>
        <end position="599"/>
    </location>
</feature>
<dbReference type="Proteomes" id="UP000030063">
    <property type="component" value="Unassembled WGS sequence"/>
</dbReference>
<dbReference type="PROSITE" id="PS50109">
    <property type="entry name" value="HIS_KIN"/>
    <property type="match status" value="1"/>
</dbReference>
<dbReference type="AlphaFoldDB" id="A0A0A1YIZ8"/>
<dbReference type="Pfam" id="PF07730">
    <property type="entry name" value="HisKA_3"/>
    <property type="match status" value="1"/>
</dbReference>
<dbReference type="InterPro" id="IPR001610">
    <property type="entry name" value="PAC"/>
</dbReference>
<feature type="domain" description="Histidine kinase" evidence="5">
    <location>
        <begin position="603"/>
        <end position="798"/>
    </location>
</feature>
<dbReference type="Pfam" id="PF13426">
    <property type="entry name" value="PAS_9"/>
    <property type="match status" value="1"/>
</dbReference>
<reference evidence="8 9" key="1">
    <citation type="journal article" date="2014" name="Genome Announc.">
        <title>Draft Genome Sequence of Petroleum Oil-Degrading Marine Bacterium Pseudomonas taeanensis Strain MS-3, Isolated from a Crude Oil-Contaminated Seashore.</title>
        <authorList>
            <person name="Lee S.Y."/>
            <person name="Kim S.H."/>
            <person name="Lee D.G."/>
            <person name="Shin S."/>
            <person name="Yun S.H."/>
            <person name="Choi C.W."/>
            <person name="Chung Y.H."/>
            <person name="Choi J.S."/>
            <person name="Kahng H.Y."/>
            <person name="Kim S.I."/>
        </authorList>
    </citation>
    <scope>NUCLEOTIDE SEQUENCE [LARGE SCALE GENOMIC DNA]</scope>
    <source>
        <strain evidence="8 9">MS-3</strain>
    </source>
</reference>
<dbReference type="InterPro" id="IPR050482">
    <property type="entry name" value="Sensor_HK_TwoCompSys"/>
</dbReference>
<keyword evidence="4" id="KW-0175">Coiled coil</keyword>
<evidence type="ECO:0000313" key="9">
    <source>
        <dbReference type="Proteomes" id="UP000030063"/>
    </source>
</evidence>
<dbReference type="OrthoDB" id="9797605at2"/>